<evidence type="ECO:0000256" key="7">
    <source>
        <dbReference type="ARBA" id="ARBA00049112"/>
    </source>
</evidence>
<dbReference type="EMBL" id="RXFM01000092">
    <property type="protein sequence ID" value="RST62984.1"/>
    <property type="molecule type" value="Genomic_DNA"/>
</dbReference>
<dbReference type="HAMAP" id="MF_00056">
    <property type="entry name" value="KDO8P_synth"/>
    <property type="match status" value="1"/>
</dbReference>
<proteinExistence type="inferred from homology"/>
<dbReference type="Proteomes" id="UP000279470">
    <property type="component" value="Unassembled WGS sequence"/>
</dbReference>
<dbReference type="NCBIfam" id="NF003543">
    <property type="entry name" value="PRK05198.1"/>
    <property type="match status" value="1"/>
</dbReference>
<evidence type="ECO:0000259" key="9">
    <source>
        <dbReference type="Pfam" id="PF00793"/>
    </source>
</evidence>
<evidence type="ECO:0000313" key="11">
    <source>
        <dbReference type="Proteomes" id="UP000279470"/>
    </source>
</evidence>
<evidence type="ECO:0000256" key="3">
    <source>
        <dbReference type="ARBA" id="ARBA00004845"/>
    </source>
</evidence>
<comment type="catalytic activity">
    <reaction evidence="7 8">
        <text>D-arabinose 5-phosphate + phosphoenolpyruvate + H2O = 3-deoxy-alpha-D-manno-2-octulosonate-8-phosphate + phosphate</text>
        <dbReference type="Rhea" id="RHEA:14053"/>
        <dbReference type="ChEBI" id="CHEBI:15377"/>
        <dbReference type="ChEBI" id="CHEBI:43474"/>
        <dbReference type="ChEBI" id="CHEBI:57693"/>
        <dbReference type="ChEBI" id="CHEBI:58702"/>
        <dbReference type="ChEBI" id="CHEBI:85985"/>
        <dbReference type="EC" id="2.5.1.55"/>
    </reaction>
</comment>
<reference evidence="11" key="1">
    <citation type="submission" date="2018-11" db="EMBL/GenBank/DDBJ databases">
        <title>Phylogenetic, genomic, and biogeographic characterization of a novel and ubiquitous marine invertebrate-associated Rickettsiales parasite, Candidatus Marinoinvertebrata rohwerii, gen. nov., sp. nov.</title>
        <authorList>
            <person name="Klinges J.G."/>
            <person name="Rosales S.M."/>
            <person name="Mcminds R."/>
            <person name="Shaver E.C."/>
            <person name="Shantz A."/>
            <person name="Peters E.C."/>
            <person name="Burkepile D.E."/>
            <person name="Silliman B.R."/>
            <person name="Vega Thurber R.L."/>
        </authorList>
    </citation>
    <scope>NUCLEOTIDE SEQUENCE [LARGE SCALE GENOMIC DNA]</scope>
    <source>
        <strain evidence="11">a_cerv_44</strain>
    </source>
</reference>
<keyword evidence="11" id="KW-1185">Reference proteome</keyword>
<dbReference type="InterPro" id="IPR006218">
    <property type="entry name" value="DAHP1/KDSA"/>
</dbReference>
<dbReference type="PANTHER" id="PTHR21057">
    <property type="entry name" value="PHOSPHO-2-DEHYDRO-3-DEOXYHEPTONATE ALDOLASE"/>
    <property type="match status" value="1"/>
</dbReference>
<sequence>MSNCKQINIDNNFKISNDLPITLIAGPCQLESRDHALYMARYIKKIADDNSINMIFKTSFDKANRTSATAKRGIGLDESIPIFEEIKKEIDCPILTDVHLPEQCSQVSEVIDILQIPAFLCRQTDLLIAAANTGKVINVKKGQFLAPWDVQNIINKIVSNDNEKILLTERGVSFGYNTLINDMRGLEIMKETGYPVIFDATHSVQQPGGLGNQSGGQRQFIKPLARAATSIGIAGLFIETHDNPDSAPSDGACMLHINDLNQLLKEIKEFDNIAKKYIA</sequence>
<dbReference type="UniPathway" id="UPA00357">
    <property type="reaction ID" value="UER00474"/>
</dbReference>
<dbReference type="NCBIfam" id="TIGR01362">
    <property type="entry name" value="KDO8P_synth"/>
    <property type="match status" value="1"/>
</dbReference>
<dbReference type="Gene3D" id="3.20.20.70">
    <property type="entry name" value="Aldolase class I"/>
    <property type="match status" value="1"/>
</dbReference>
<dbReference type="Pfam" id="PF00793">
    <property type="entry name" value="DAHP_synth_1"/>
    <property type="match status" value="1"/>
</dbReference>
<evidence type="ECO:0000256" key="8">
    <source>
        <dbReference type="HAMAP-Rule" id="MF_00056"/>
    </source>
</evidence>
<comment type="caution">
    <text evidence="10">The sequence shown here is derived from an EMBL/GenBank/DDBJ whole genome shotgun (WGS) entry which is preliminary data.</text>
</comment>
<feature type="domain" description="DAHP synthetase I/KDSA" evidence="9">
    <location>
        <begin position="7"/>
        <end position="274"/>
    </location>
</feature>
<evidence type="ECO:0000256" key="4">
    <source>
        <dbReference type="ARBA" id="ARBA00010499"/>
    </source>
</evidence>
<accession>A0A429XGB9</accession>
<dbReference type="GO" id="GO:0008676">
    <property type="term" value="F:3-deoxy-8-phosphooctulonate synthase activity"/>
    <property type="evidence" value="ECO:0007669"/>
    <property type="project" value="UniProtKB-UniRule"/>
</dbReference>
<keyword evidence="8" id="KW-0448">Lipopolysaccharide biosynthesis</keyword>
<organism evidence="10 11">
    <name type="scientific">Candidatus Aquarickettsia rohweri</name>
    <dbReference type="NCBI Taxonomy" id="2602574"/>
    <lineage>
        <taxon>Bacteria</taxon>
        <taxon>Pseudomonadati</taxon>
        <taxon>Pseudomonadota</taxon>
        <taxon>Alphaproteobacteria</taxon>
        <taxon>Rickettsiales</taxon>
        <taxon>Candidatus Midichloriaceae</taxon>
        <taxon>Candidatus Aquarickettsia</taxon>
    </lineage>
</organism>
<keyword evidence="6 8" id="KW-0808">Transferase</keyword>
<name>A0A429XGB9_9RICK</name>
<evidence type="ECO:0000256" key="6">
    <source>
        <dbReference type="ARBA" id="ARBA00022679"/>
    </source>
</evidence>
<dbReference type="UniPathway" id="UPA00030"/>
<evidence type="ECO:0000256" key="2">
    <source>
        <dbReference type="ARBA" id="ARBA00004756"/>
    </source>
</evidence>
<dbReference type="RefSeq" id="WP_126045143.1">
    <property type="nucleotide sequence ID" value="NZ_RXFM01000092.1"/>
</dbReference>
<keyword evidence="5 8" id="KW-0963">Cytoplasm</keyword>
<dbReference type="GO" id="GO:0019294">
    <property type="term" value="P:keto-3-deoxy-D-manno-octulosonic acid biosynthetic process"/>
    <property type="evidence" value="ECO:0007669"/>
    <property type="project" value="UniProtKB-UniRule"/>
</dbReference>
<dbReference type="InterPro" id="IPR013785">
    <property type="entry name" value="Aldolase_TIM"/>
</dbReference>
<comment type="subcellular location">
    <subcellularLocation>
        <location evidence="1 8">Cytoplasm</location>
    </subcellularLocation>
</comment>
<dbReference type="OrthoDB" id="9776934at2"/>
<dbReference type="AlphaFoldDB" id="A0A429XGB9"/>
<comment type="pathway">
    <text evidence="2">Bacterial outer membrane biogenesis; lipopolysaccharide biosynthesis.</text>
</comment>
<dbReference type="SUPFAM" id="SSF51569">
    <property type="entry name" value="Aldolase"/>
    <property type="match status" value="1"/>
</dbReference>
<evidence type="ECO:0000313" key="10">
    <source>
        <dbReference type="EMBL" id="RST62984.1"/>
    </source>
</evidence>
<comment type="pathway">
    <text evidence="3 8">Carbohydrate biosynthesis; 3-deoxy-D-manno-octulosonate biosynthesis; 3-deoxy-D-manno-octulosonate from D-ribulose 5-phosphate: step 2/3.</text>
</comment>
<evidence type="ECO:0000256" key="1">
    <source>
        <dbReference type="ARBA" id="ARBA00004496"/>
    </source>
</evidence>
<dbReference type="GO" id="GO:0005737">
    <property type="term" value="C:cytoplasm"/>
    <property type="evidence" value="ECO:0007669"/>
    <property type="project" value="UniProtKB-SubCell"/>
</dbReference>
<gene>
    <name evidence="8" type="primary">kdsA</name>
    <name evidence="10" type="ORF">EIC27_05800</name>
</gene>
<dbReference type="EC" id="2.5.1.55" evidence="8"/>
<evidence type="ECO:0000256" key="5">
    <source>
        <dbReference type="ARBA" id="ARBA00022490"/>
    </source>
</evidence>
<protein>
    <recommendedName>
        <fullName evidence="8">2-dehydro-3-deoxyphosphooctonate aldolase</fullName>
        <ecNumber evidence="8">2.5.1.55</ecNumber>
    </recommendedName>
    <alternativeName>
        <fullName evidence="8">3-deoxy-D-manno-octulosonic acid 8-phosphate synthase</fullName>
    </alternativeName>
    <alternativeName>
        <fullName evidence="8">KDO-8-phosphate synthase</fullName>
        <shortName evidence="8">KDO 8-P synthase</shortName>
        <shortName evidence="8">KDOPS</shortName>
    </alternativeName>
    <alternativeName>
        <fullName evidence="8">Phospho-2-dehydro-3-deoxyoctonate aldolase</fullName>
    </alternativeName>
</protein>
<dbReference type="InterPro" id="IPR006269">
    <property type="entry name" value="KDO8P_synthase"/>
</dbReference>
<comment type="similarity">
    <text evidence="4 8">Belongs to the KdsA family.</text>
</comment>